<dbReference type="Pfam" id="PF13561">
    <property type="entry name" value="adh_short_C2"/>
    <property type="match status" value="1"/>
</dbReference>
<dbReference type="GO" id="GO:0016491">
    <property type="term" value="F:oxidoreductase activity"/>
    <property type="evidence" value="ECO:0007669"/>
    <property type="project" value="UniProtKB-KW"/>
</dbReference>
<dbReference type="PRINTS" id="PR00080">
    <property type="entry name" value="SDRFAMILY"/>
</dbReference>
<dbReference type="FunFam" id="3.40.50.720:FF:000084">
    <property type="entry name" value="Short-chain dehydrogenase reductase"/>
    <property type="match status" value="1"/>
</dbReference>
<dbReference type="InterPro" id="IPR036291">
    <property type="entry name" value="NAD(P)-bd_dom_sf"/>
</dbReference>
<evidence type="ECO:0000313" key="3">
    <source>
        <dbReference type="Proteomes" id="UP000324965"/>
    </source>
</evidence>
<dbReference type="AlphaFoldDB" id="A0A5B0ADS7"/>
<keyword evidence="3" id="KW-1185">Reference proteome</keyword>
<dbReference type="PRINTS" id="PR00081">
    <property type="entry name" value="GDHRDH"/>
</dbReference>
<dbReference type="RefSeq" id="WP_149514847.1">
    <property type="nucleotide sequence ID" value="NZ_VDFC01000058.1"/>
</dbReference>
<reference evidence="2 3" key="1">
    <citation type="submission" date="2019-05" db="EMBL/GenBank/DDBJ databases">
        <authorList>
            <person name="Hariharan J."/>
            <person name="Choudoir M.J."/>
            <person name="Diebold P."/>
            <person name="Panke-Buisse K."/>
            <person name="Buckley D.H."/>
        </authorList>
    </citation>
    <scope>NUCLEOTIDE SEQUENCE [LARGE SCALE GENOMIC DNA]</scope>
    <source>
        <strain evidence="2 3">SUN51</strain>
    </source>
</reference>
<comment type="caution">
    <text evidence="2">The sequence shown here is derived from an EMBL/GenBank/DDBJ whole genome shotgun (WGS) entry which is preliminary data.</text>
</comment>
<dbReference type="CDD" id="cd05233">
    <property type="entry name" value="SDR_c"/>
    <property type="match status" value="1"/>
</dbReference>
<accession>A0A5B0ADS7</accession>
<keyword evidence="1" id="KW-0560">Oxidoreductase</keyword>
<gene>
    <name evidence="2" type="ORF">FGF04_31855</name>
</gene>
<proteinExistence type="predicted"/>
<evidence type="ECO:0000256" key="1">
    <source>
        <dbReference type="ARBA" id="ARBA00023002"/>
    </source>
</evidence>
<dbReference type="OrthoDB" id="7064009at2"/>
<dbReference type="PANTHER" id="PTHR43639:SF9">
    <property type="entry name" value="BLL5898 PROTEIN"/>
    <property type="match status" value="1"/>
</dbReference>
<dbReference type="PANTHER" id="PTHR43639">
    <property type="entry name" value="OXIDOREDUCTASE, SHORT-CHAIN DEHYDROGENASE/REDUCTASE FAMILY (AFU_ORTHOLOGUE AFUA_5G02870)"/>
    <property type="match status" value="1"/>
</dbReference>
<evidence type="ECO:0000313" key="2">
    <source>
        <dbReference type="EMBL" id="KAA0927032.1"/>
    </source>
</evidence>
<dbReference type="InterPro" id="IPR002347">
    <property type="entry name" value="SDR_fam"/>
</dbReference>
<dbReference type="Proteomes" id="UP000324965">
    <property type="component" value="Unassembled WGS sequence"/>
</dbReference>
<name>A0A5B0ADS7_9ACTN</name>
<dbReference type="EMBL" id="VDFC01000058">
    <property type="protein sequence ID" value="KAA0927032.1"/>
    <property type="molecule type" value="Genomic_DNA"/>
</dbReference>
<dbReference type="SUPFAM" id="SSF51735">
    <property type="entry name" value="NAD(P)-binding Rossmann-fold domains"/>
    <property type="match status" value="1"/>
</dbReference>
<organism evidence="2 3">
    <name type="scientific">Streptomyces apricus</name>
    <dbReference type="NCBI Taxonomy" id="1828112"/>
    <lineage>
        <taxon>Bacteria</taxon>
        <taxon>Bacillati</taxon>
        <taxon>Actinomycetota</taxon>
        <taxon>Actinomycetes</taxon>
        <taxon>Kitasatosporales</taxon>
        <taxon>Streptomycetaceae</taxon>
        <taxon>Streptomyces</taxon>
    </lineage>
</organism>
<sequence>MTAHARFNGRTVVVTGANGWIGGAIARRFAAEGANIVAAARRRDLLDALVDELGPERALAVTTDVTRREDLDAAMQEAADRFGGIDVLVSNAGNNFPRAFEDLTSEDWRHLMATNAESTFLGAQAALPHLKYSRGSIVNIAATNGLGGDRMFSAFNAAKGAVVNFTRGLAFDLGGHEIRVNAVAPTLTVADELADTPPVDAWLAKAATRQALPGHGTPDDVAAAVAFLASADARFFTGVILPVDGGASAASGQAEFV</sequence>
<protein>
    <submittedName>
        <fullName evidence="2">SDR family oxidoreductase</fullName>
    </submittedName>
</protein>
<dbReference type="Gene3D" id="3.40.50.720">
    <property type="entry name" value="NAD(P)-binding Rossmann-like Domain"/>
    <property type="match status" value="1"/>
</dbReference>